<gene>
    <name evidence="1" type="ORF">BDN72DRAFT_859850</name>
</gene>
<reference evidence="1 2" key="1">
    <citation type="journal article" date="2019" name="Nat. Ecol. Evol.">
        <title>Megaphylogeny resolves global patterns of mushroom evolution.</title>
        <authorList>
            <person name="Varga T."/>
            <person name="Krizsan K."/>
            <person name="Foldi C."/>
            <person name="Dima B."/>
            <person name="Sanchez-Garcia M."/>
            <person name="Sanchez-Ramirez S."/>
            <person name="Szollosi G.J."/>
            <person name="Szarkandi J.G."/>
            <person name="Papp V."/>
            <person name="Albert L."/>
            <person name="Andreopoulos W."/>
            <person name="Angelini C."/>
            <person name="Antonin V."/>
            <person name="Barry K.W."/>
            <person name="Bougher N.L."/>
            <person name="Buchanan P."/>
            <person name="Buyck B."/>
            <person name="Bense V."/>
            <person name="Catcheside P."/>
            <person name="Chovatia M."/>
            <person name="Cooper J."/>
            <person name="Damon W."/>
            <person name="Desjardin D."/>
            <person name="Finy P."/>
            <person name="Geml J."/>
            <person name="Haridas S."/>
            <person name="Hughes K."/>
            <person name="Justo A."/>
            <person name="Karasinski D."/>
            <person name="Kautmanova I."/>
            <person name="Kiss B."/>
            <person name="Kocsube S."/>
            <person name="Kotiranta H."/>
            <person name="LaButti K.M."/>
            <person name="Lechner B.E."/>
            <person name="Liimatainen K."/>
            <person name="Lipzen A."/>
            <person name="Lukacs Z."/>
            <person name="Mihaltcheva S."/>
            <person name="Morgado L.N."/>
            <person name="Niskanen T."/>
            <person name="Noordeloos M.E."/>
            <person name="Ohm R.A."/>
            <person name="Ortiz-Santana B."/>
            <person name="Ovrebo C."/>
            <person name="Racz N."/>
            <person name="Riley R."/>
            <person name="Savchenko A."/>
            <person name="Shiryaev A."/>
            <person name="Soop K."/>
            <person name="Spirin V."/>
            <person name="Szebenyi C."/>
            <person name="Tomsovsky M."/>
            <person name="Tulloss R.E."/>
            <person name="Uehling J."/>
            <person name="Grigoriev I.V."/>
            <person name="Vagvolgyi C."/>
            <person name="Papp T."/>
            <person name="Martin F.M."/>
            <person name="Miettinen O."/>
            <person name="Hibbett D.S."/>
            <person name="Nagy L.G."/>
        </authorList>
    </citation>
    <scope>NUCLEOTIDE SEQUENCE [LARGE SCALE GENOMIC DNA]</scope>
    <source>
        <strain evidence="1 2">NL-1719</strain>
    </source>
</reference>
<proteinExistence type="predicted"/>
<organism evidence="1 2">
    <name type="scientific">Pluteus cervinus</name>
    <dbReference type="NCBI Taxonomy" id="181527"/>
    <lineage>
        <taxon>Eukaryota</taxon>
        <taxon>Fungi</taxon>
        <taxon>Dikarya</taxon>
        <taxon>Basidiomycota</taxon>
        <taxon>Agaricomycotina</taxon>
        <taxon>Agaricomycetes</taxon>
        <taxon>Agaricomycetidae</taxon>
        <taxon>Agaricales</taxon>
        <taxon>Pluteineae</taxon>
        <taxon>Pluteaceae</taxon>
        <taxon>Pluteus</taxon>
    </lineage>
</organism>
<sequence length="172" mass="19471">MVSDIIVRSSQRDSFLHESLRGSLTCIGRLRTSRATWKEKAGWRSCTARRYQTYRQLEPPLDAGMANMEDISGGQFMDLHDSDLTRQIAPSQSNLPKNPTFKPTLISSNYIKQCSMAAALRPYYQHHGFSILKKKGLAQREAGFSACFVEALDMQHSGNYKYTTINPPHLKV</sequence>
<evidence type="ECO:0000313" key="2">
    <source>
        <dbReference type="Proteomes" id="UP000308600"/>
    </source>
</evidence>
<dbReference type="EMBL" id="ML208403">
    <property type="protein sequence ID" value="TFK66510.1"/>
    <property type="molecule type" value="Genomic_DNA"/>
</dbReference>
<accession>A0ACD3ALE6</accession>
<dbReference type="Proteomes" id="UP000308600">
    <property type="component" value="Unassembled WGS sequence"/>
</dbReference>
<keyword evidence="2" id="KW-1185">Reference proteome</keyword>
<name>A0ACD3ALE6_9AGAR</name>
<protein>
    <submittedName>
        <fullName evidence="1">Uncharacterized protein</fullName>
    </submittedName>
</protein>
<evidence type="ECO:0000313" key="1">
    <source>
        <dbReference type="EMBL" id="TFK66510.1"/>
    </source>
</evidence>